<keyword evidence="3" id="KW-1185">Reference proteome</keyword>
<gene>
    <name evidence="2" type="ORF">SVUK_LOCUS18251</name>
</gene>
<evidence type="ECO:0000313" key="3">
    <source>
        <dbReference type="Proteomes" id="UP000270094"/>
    </source>
</evidence>
<feature type="compositionally biased region" description="Basic and acidic residues" evidence="1">
    <location>
        <begin position="44"/>
        <end position="60"/>
    </location>
</feature>
<protein>
    <submittedName>
        <fullName evidence="2">Uncharacterized protein</fullName>
    </submittedName>
</protein>
<reference evidence="2 3" key="1">
    <citation type="submission" date="2018-11" db="EMBL/GenBank/DDBJ databases">
        <authorList>
            <consortium name="Pathogen Informatics"/>
        </authorList>
    </citation>
    <scope>NUCLEOTIDE SEQUENCE [LARGE SCALE GENOMIC DNA]</scope>
</reference>
<proteinExistence type="predicted"/>
<accession>A0A3P7JQR9</accession>
<sequence>MVRRVRNRYVPGFHTWNPPGPNRNISEVHQPNQNPPVDIPFAQDGEHVGRQDPINHDQPRRSSCNQRKRATSSGSSDLEDTDGGGSESDSDHRTPKMKRSERDAEKRKSTPDQPRDDEKPHRPRRKKKRSERDDKTVVEDYKDLH</sequence>
<organism evidence="2 3">
    <name type="scientific">Strongylus vulgaris</name>
    <name type="common">Blood worm</name>
    <dbReference type="NCBI Taxonomy" id="40348"/>
    <lineage>
        <taxon>Eukaryota</taxon>
        <taxon>Metazoa</taxon>
        <taxon>Ecdysozoa</taxon>
        <taxon>Nematoda</taxon>
        <taxon>Chromadorea</taxon>
        <taxon>Rhabditida</taxon>
        <taxon>Rhabditina</taxon>
        <taxon>Rhabditomorpha</taxon>
        <taxon>Strongyloidea</taxon>
        <taxon>Strongylidae</taxon>
        <taxon>Strongylus</taxon>
    </lineage>
</organism>
<name>A0A3P7JQR9_STRVU</name>
<feature type="compositionally biased region" description="Basic and acidic residues" evidence="1">
    <location>
        <begin position="89"/>
        <end position="120"/>
    </location>
</feature>
<evidence type="ECO:0000313" key="2">
    <source>
        <dbReference type="EMBL" id="VDM83253.1"/>
    </source>
</evidence>
<feature type="compositionally biased region" description="Basic and acidic residues" evidence="1">
    <location>
        <begin position="130"/>
        <end position="145"/>
    </location>
</feature>
<evidence type="ECO:0000256" key="1">
    <source>
        <dbReference type="SAM" id="MobiDB-lite"/>
    </source>
</evidence>
<feature type="region of interest" description="Disordered" evidence="1">
    <location>
        <begin position="1"/>
        <end position="145"/>
    </location>
</feature>
<feature type="compositionally biased region" description="Polar residues" evidence="1">
    <location>
        <begin position="23"/>
        <end position="32"/>
    </location>
</feature>
<dbReference type="Proteomes" id="UP000270094">
    <property type="component" value="Unassembled WGS sequence"/>
</dbReference>
<dbReference type="EMBL" id="UYYB01121937">
    <property type="protein sequence ID" value="VDM83253.1"/>
    <property type="molecule type" value="Genomic_DNA"/>
</dbReference>
<dbReference type="AlphaFoldDB" id="A0A3P7JQR9"/>